<dbReference type="Proteomes" id="UP000034493">
    <property type="component" value="Unassembled WGS sequence"/>
</dbReference>
<name>A0A0G0YU10_9BACT</name>
<gene>
    <name evidence="1" type="ORF">UU56_C0012G0037</name>
</gene>
<evidence type="ECO:0000313" key="2">
    <source>
        <dbReference type="Proteomes" id="UP000034493"/>
    </source>
</evidence>
<reference evidence="1 2" key="1">
    <citation type="journal article" date="2015" name="Nature">
        <title>rRNA introns, odd ribosomes, and small enigmatic genomes across a large radiation of phyla.</title>
        <authorList>
            <person name="Brown C.T."/>
            <person name="Hug L.A."/>
            <person name="Thomas B.C."/>
            <person name="Sharon I."/>
            <person name="Castelle C.J."/>
            <person name="Singh A."/>
            <person name="Wilkins M.J."/>
            <person name="Williams K.H."/>
            <person name="Banfield J.F."/>
        </authorList>
    </citation>
    <scope>NUCLEOTIDE SEQUENCE [LARGE SCALE GENOMIC DNA]</scope>
</reference>
<comment type="caution">
    <text evidence="1">The sequence shown here is derived from an EMBL/GenBank/DDBJ whole genome shotgun (WGS) entry which is preliminary data.</text>
</comment>
<dbReference type="EMBL" id="LCBC01000012">
    <property type="protein sequence ID" value="KKS03963.1"/>
    <property type="molecule type" value="Genomic_DNA"/>
</dbReference>
<accession>A0A0G0YU10</accession>
<organism evidence="1 2">
    <name type="scientific">Candidatus Curtissbacteria bacterium GW2011_GWA2_41_24</name>
    <dbReference type="NCBI Taxonomy" id="1618411"/>
    <lineage>
        <taxon>Bacteria</taxon>
        <taxon>Candidatus Curtissiibacteriota</taxon>
    </lineage>
</organism>
<sequence length="147" mass="17037">MERRSLIPSEAEFANWRREIDKGIKRSVRIGRVNLVITSWPKPAIIALRIMQNREGANCHFIEAVPRTAITIPEIDEPDKPWEMVVECKELTLEQVAKELPTFLYFFYPQANELPIHIYRSLKDFQKGNPIVISEFENDLVTVKTAA</sequence>
<proteinExistence type="predicted"/>
<protein>
    <submittedName>
        <fullName evidence="1">Uncharacterized protein</fullName>
    </submittedName>
</protein>
<dbReference type="AlphaFoldDB" id="A0A0G0YU10"/>
<evidence type="ECO:0000313" key="1">
    <source>
        <dbReference type="EMBL" id="KKS03963.1"/>
    </source>
</evidence>